<reference evidence="3" key="1">
    <citation type="journal article" date="2017" name="Nat. Commun.">
        <title>The North American bullfrog draft genome provides insight into hormonal regulation of long noncoding RNA.</title>
        <authorList>
            <person name="Hammond S.A."/>
            <person name="Warren R.L."/>
            <person name="Vandervalk B.P."/>
            <person name="Kucuk E."/>
            <person name="Khan H."/>
            <person name="Gibb E.A."/>
            <person name="Pandoh P."/>
            <person name="Kirk H."/>
            <person name="Zhao Y."/>
            <person name="Jones M."/>
            <person name="Mungall A.J."/>
            <person name="Coope R."/>
            <person name="Pleasance S."/>
            <person name="Moore R.A."/>
            <person name="Holt R.A."/>
            <person name="Round J.M."/>
            <person name="Ohora S."/>
            <person name="Walle B.V."/>
            <person name="Veldhoen N."/>
            <person name="Helbing C.C."/>
            <person name="Birol I."/>
        </authorList>
    </citation>
    <scope>NUCLEOTIDE SEQUENCE [LARGE SCALE GENOMIC DNA]</scope>
</reference>
<organism evidence="2 3">
    <name type="scientific">Aquarana catesbeiana</name>
    <name type="common">American bullfrog</name>
    <name type="synonym">Rana catesbeiana</name>
    <dbReference type="NCBI Taxonomy" id="8400"/>
    <lineage>
        <taxon>Eukaryota</taxon>
        <taxon>Metazoa</taxon>
        <taxon>Chordata</taxon>
        <taxon>Craniata</taxon>
        <taxon>Vertebrata</taxon>
        <taxon>Euteleostomi</taxon>
        <taxon>Amphibia</taxon>
        <taxon>Batrachia</taxon>
        <taxon>Anura</taxon>
        <taxon>Neobatrachia</taxon>
        <taxon>Ranoidea</taxon>
        <taxon>Ranidae</taxon>
        <taxon>Aquarana</taxon>
    </lineage>
</organism>
<evidence type="ECO:0000313" key="2">
    <source>
        <dbReference type="EMBL" id="PIO30965.1"/>
    </source>
</evidence>
<feature type="compositionally biased region" description="Polar residues" evidence="1">
    <location>
        <begin position="292"/>
        <end position="305"/>
    </location>
</feature>
<dbReference type="Proteomes" id="UP000228934">
    <property type="component" value="Unassembled WGS sequence"/>
</dbReference>
<evidence type="ECO:0000313" key="3">
    <source>
        <dbReference type="Proteomes" id="UP000228934"/>
    </source>
</evidence>
<feature type="compositionally biased region" description="Basic and acidic residues" evidence="1">
    <location>
        <begin position="143"/>
        <end position="159"/>
    </location>
</feature>
<dbReference type="AlphaFoldDB" id="A0A2G9RT49"/>
<dbReference type="PANTHER" id="PTHR35558">
    <property type="entry name" value="SGNH_HYDRO DOMAIN-CONTAINING PROTEIN"/>
    <property type="match status" value="1"/>
</dbReference>
<dbReference type="OrthoDB" id="10035003at2759"/>
<keyword evidence="3" id="KW-1185">Reference proteome</keyword>
<protein>
    <submittedName>
        <fullName evidence="2">Uncharacterized protein</fullName>
    </submittedName>
</protein>
<sequence>MGEVQRSQRRGRSAGMGETSANLGSPPSARRRRQEQPDGESLGTASGQSDRRSSSVDRGAGQVVQAASSPTPARGGTLRSTVSVVNRGERRTAEAQHGQRNRSPSTRPGRGSGVAAQRAGREQQRRPPAARAGTSGVQASVVRQEEVSDRSEGELSGSERDEDQGQASAVDSGRAADRPSPVQPEQLLEQGRKGAPSGGASPRGVSGGRSPATHPREASERASSKGLQDLLAGLRDLVQRFDPPTGDGASPAQAWVTTPEKETAVVSTPVPAVMVGGSAETAAAGSATVESPGTSSGDSTTNSQGKPGDKKAESVRLADAAKSEVYVCFEGPLGAHLKAEVKEKIWKGEYVEIFTLLPLEKFNLDRLKPEERKKEDEEKRRYRLIPRTFSNWLQAFAILASVVGEKAPEHCSTLFVYLDAISEAHRTYGGVAWLRYDEQFRQRMAVRQSLRWDHKDISLWMKLMTAARAPNQFFQAGVGGSAAPGQPTDKKWGFCWQFNEGT</sequence>
<feature type="region of interest" description="Disordered" evidence="1">
    <location>
        <begin position="1"/>
        <end position="269"/>
    </location>
</feature>
<dbReference type="PANTHER" id="PTHR35558:SF1">
    <property type="entry name" value="ENDONUCLEASE_EXONUCLEASE_PHOSPHATASE DOMAIN-CONTAINING PROTEIN"/>
    <property type="match status" value="1"/>
</dbReference>
<dbReference type="EMBL" id="KV932275">
    <property type="protein sequence ID" value="PIO30965.1"/>
    <property type="molecule type" value="Genomic_DNA"/>
</dbReference>
<feature type="compositionally biased region" description="Basic and acidic residues" evidence="1">
    <location>
        <begin position="214"/>
        <end position="223"/>
    </location>
</feature>
<accession>A0A2G9RT49</accession>
<gene>
    <name evidence="2" type="ORF">AB205_0195640</name>
</gene>
<proteinExistence type="predicted"/>
<feature type="region of interest" description="Disordered" evidence="1">
    <location>
        <begin position="283"/>
        <end position="314"/>
    </location>
</feature>
<feature type="non-terminal residue" evidence="2">
    <location>
        <position position="502"/>
    </location>
</feature>
<evidence type="ECO:0000256" key="1">
    <source>
        <dbReference type="SAM" id="MobiDB-lite"/>
    </source>
</evidence>
<name>A0A2G9RT49_AQUCT</name>